<feature type="transmembrane region" description="Helical" evidence="5">
    <location>
        <begin position="7"/>
        <end position="25"/>
    </location>
</feature>
<comment type="subcellular location">
    <subcellularLocation>
        <location evidence="1">Membrane</location>
        <topology evidence="1">Multi-pass membrane protein</topology>
    </subcellularLocation>
</comment>
<feature type="domain" description="O-antigen ligase-related" evidence="6">
    <location>
        <begin position="196"/>
        <end position="320"/>
    </location>
</feature>
<organism evidence="7 8">
    <name type="scientific">Candidatus Nucleicultrix amoebiphila FS5</name>
    <dbReference type="NCBI Taxonomy" id="1414854"/>
    <lineage>
        <taxon>Bacteria</taxon>
        <taxon>Pseudomonadati</taxon>
        <taxon>Pseudomonadota</taxon>
        <taxon>Alphaproteobacteria</taxon>
        <taxon>Holosporales</taxon>
        <taxon>Candidatus Nucleicultricaceae</taxon>
        <taxon>Candidatus Nucleicultrix</taxon>
    </lineage>
</organism>
<evidence type="ECO:0000256" key="3">
    <source>
        <dbReference type="ARBA" id="ARBA00022989"/>
    </source>
</evidence>
<evidence type="ECO:0000256" key="4">
    <source>
        <dbReference type="ARBA" id="ARBA00023136"/>
    </source>
</evidence>
<reference evidence="7 8" key="1">
    <citation type="submission" date="2014-06" db="EMBL/GenBank/DDBJ databases">
        <title>The genome of the endonuclear symbiont Nucleicultrix amoebiphila.</title>
        <authorList>
            <person name="Schulz F."/>
            <person name="Horn M."/>
        </authorList>
    </citation>
    <scope>NUCLEOTIDE SEQUENCE [LARGE SCALE GENOMIC DNA]</scope>
    <source>
        <strain evidence="7 8">FS5</strain>
    </source>
</reference>
<feature type="transmembrane region" description="Helical" evidence="5">
    <location>
        <begin position="339"/>
        <end position="357"/>
    </location>
</feature>
<gene>
    <name evidence="7" type="ORF">GQ61_07825</name>
</gene>
<keyword evidence="2 5" id="KW-0812">Transmembrane</keyword>
<feature type="transmembrane region" description="Helical" evidence="5">
    <location>
        <begin position="172"/>
        <end position="188"/>
    </location>
</feature>
<evidence type="ECO:0000259" key="6">
    <source>
        <dbReference type="Pfam" id="PF04932"/>
    </source>
</evidence>
<feature type="transmembrane region" description="Helical" evidence="5">
    <location>
        <begin position="307"/>
        <end position="327"/>
    </location>
</feature>
<dbReference type="PANTHER" id="PTHR37422:SF17">
    <property type="entry name" value="O-ANTIGEN LIGASE"/>
    <property type="match status" value="1"/>
</dbReference>
<name>A0A1W6N647_9PROT</name>
<dbReference type="OrthoDB" id="8050531at2"/>
<evidence type="ECO:0000256" key="2">
    <source>
        <dbReference type="ARBA" id="ARBA00022692"/>
    </source>
</evidence>
<dbReference type="KEGG" id="naf:GQ61_07825"/>
<dbReference type="GO" id="GO:0016020">
    <property type="term" value="C:membrane"/>
    <property type="evidence" value="ECO:0007669"/>
    <property type="project" value="UniProtKB-SubCell"/>
</dbReference>
<proteinExistence type="predicted"/>
<dbReference type="Proteomes" id="UP000237351">
    <property type="component" value="Chromosome"/>
</dbReference>
<dbReference type="STRING" id="1414854.GQ61_07825"/>
<feature type="transmembrane region" description="Helical" evidence="5">
    <location>
        <begin position="56"/>
        <end position="74"/>
    </location>
</feature>
<feature type="transmembrane region" description="Helical" evidence="5">
    <location>
        <begin position="31"/>
        <end position="49"/>
    </location>
</feature>
<dbReference type="RefSeq" id="WP_085784752.1">
    <property type="nucleotide sequence ID" value="NZ_CP008743.1"/>
</dbReference>
<sequence>MNKNILNSLKIFLAFLIAPAAFLAYGKPMVILIILFVIISLLEGFRLPIKESHQKWLLILGAYTLISALWSPWPKNVFESSLHLLPLLFAVCIITDSTQSLRLSYNSLMVGLITLMLISVIDILSHGMITKIFTTYTVDKPWHNSNITPTITVIFCFFWPLFSWGVTLQKKYLSLLLGFFVFLIPWLTPHYAGRSALILGFIVFCIVWFFRRFAVICLGVVLMFYIIIAPFLSSTILQPQRWEKFLIDFRASGLHRLYIWEYVSSLISQRPLLGFGLSSSKLIPAGTNNPMGISSLPLHPHNGALQVWLELGAIGVIIFLVFLFIILKNITCIKSKIHQASAAAGLTTVFVFFSVSYGLWQSWWIATMGLTAFLFIQNSKPQQ</sequence>
<dbReference type="PANTHER" id="PTHR37422">
    <property type="entry name" value="TEICHURONIC ACID BIOSYNTHESIS PROTEIN TUAE"/>
    <property type="match status" value="1"/>
</dbReference>
<evidence type="ECO:0000256" key="1">
    <source>
        <dbReference type="ARBA" id="ARBA00004141"/>
    </source>
</evidence>
<accession>A0A1W6N647</accession>
<feature type="transmembrane region" description="Helical" evidence="5">
    <location>
        <begin position="215"/>
        <end position="237"/>
    </location>
</feature>
<protein>
    <recommendedName>
        <fullName evidence="6">O-antigen ligase-related domain-containing protein</fullName>
    </recommendedName>
</protein>
<keyword evidence="4 5" id="KW-0472">Membrane</keyword>
<dbReference type="InterPro" id="IPR051533">
    <property type="entry name" value="WaaL-like"/>
</dbReference>
<evidence type="ECO:0000313" key="8">
    <source>
        <dbReference type="Proteomes" id="UP000237351"/>
    </source>
</evidence>
<dbReference type="Pfam" id="PF04932">
    <property type="entry name" value="Wzy_C"/>
    <property type="match status" value="1"/>
</dbReference>
<keyword evidence="8" id="KW-1185">Reference proteome</keyword>
<feature type="transmembrane region" description="Helical" evidence="5">
    <location>
        <begin position="80"/>
        <end position="96"/>
    </location>
</feature>
<feature type="transmembrane region" description="Helical" evidence="5">
    <location>
        <begin position="108"/>
        <end position="127"/>
    </location>
</feature>
<feature type="transmembrane region" description="Helical" evidence="5">
    <location>
        <begin position="147"/>
        <end position="165"/>
    </location>
</feature>
<evidence type="ECO:0000256" key="5">
    <source>
        <dbReference type="SAM" id="Phobius"/>
    </source>
</evidence>
<dbReference type="InterPro" id="IPR007016">
    <property type="entry name" value="O-antigen_ligase-rel_domated"/>
</dbReference>
<dbReference type="AlphaFoldDB" id="A0A1W6N647"/>
<dbReference type="EMBL" id="CP008743">
    <property type="protein sequence ID" value="ARN85206.1"/>
    <property type="molecule type" value="Genomic_DNA"/>
</dbReference>
<keyword evidence="3 5" id="KW-1133">Transmembrane helix</keyword>
<evidence type="ECO:0000313" key="7">
    <source>
        <dbReference type="EMBL" id="ARN85206.1"/>
    </source>
</evidence>
<feature type="transmembrane region" description="Helical" evidence="5">
    <location>
        <begin position="194"/>
        <end position="210"/>
    </location>
</feature>